<dbReference type="Proteomes" id="UP001165641">
    <property type="component" value="Unassembled WGS sequence"/>
</dbReference>
<gene>
    <name evidence="4" type="ORF">PAF17_19270</name>
</gene>
<dbReference type="Gene3D" id="3.30.465.10">
    <property type="match status" value="1"/>
</dbReference>
<name>A0ABT4ZJR2_9RHOB</name>
<keyword evidence="2" id="KW-0274">FAD</keyword>
<comment type="caution">
    <text evidence="4">The sequence shown here is derived from an EMBL/GenBank/DDBJ whole genome shotgun (WGS) entry which is preliminary data.</text>
</comment>
<dbReference type="InterPro" id="IPR016166">
    <property type="entry name" value="FAD-bd_PCMH"/>
</dbReference>
<keyword evidence="2" id="KW-0285">Flavoprotein</keyword>
<dbReference type="InterPro" id="IPR036318">
    <property type="entry name" value="FAD-bd_PCMH-like_sf"/>
</dbReference>
<dbReference type="PANTHER" id="PTHR11748">
    <property type="entry name" value="D-LACTATE DEHYDROGENASE"/>
    <property type="match status" value="1"/>
</dbReference>
<evidence type="ECO:0000313" key="4">
    <source>
        <dbReference type="EMBL" id="MDB6179608.1"/>
    </source>
</evidence>
<dbReference type="Pfam" id="PF01565">
    <property type="entry name" value="FAD_binding_4"/>
    <property type="match status" value="1"/>
</dbReference>
<evidence type="ECO:0000313" key="5">
    <source>
        <dbReference type="Proteomes" id="UP001165641"/>
    </source>
</evidence>
<reference evidence="4" key="1">
    <citation type="submission" date="2022-12" db="EMBL/GenBank/DDBJ databases">
        <title>Paracoccus onchidii sp. nov., isolated from a marine invertebrate from the South China Sea.</title>
        <authorList>
            <person name="Xu S."/>
            <person name="Liu Z."/>
            <person name="Xu Y."/>
        </authorList>
    </citation>
    <scope>NUCLEOTIDE SEQUENCE</scope>
    <source>
        <strain evidence="4">Z330</strain>
    </source>
</reference>
<dbReference type="PANTHER" id="PTHR11748:SF111">
    <property type="entry name" value="D-LACTATE DEHYDROGENASE, MITOCHONDRIAL-RELATED"/>
    <property type="match status" value="1"/>
</dbReference>
<comment type="similarity">
    <text evidence="1">Belongs to the FAD-binding oxidoreductase/transferase type 4 family.</text>
</comment>
<feature type="domain" description="FAD-binding PCMH-type" evidence="3">
    <location>
        <begin position="1"/>
        <end position="118"/>
    </location>
</feature>
<dbReference type="SUPFAM" id="SSF56176">
    <property type="entry name" value="FAD-binding/transporter-associated domain-like"/>
    <property type="match status" value="1"/>
</dbReference>
<dbReference type="PROSITE" id="PS51387">
    <property type="entry name" value="FAD_PCMH"/>
    <property type="match status" value="1"/>
</dbReference>
<proteinExistence type="inferred from homology"/>
<organism evidence="4 5">
    <name type="scientific">Paracoccus onchidii</name>
    <dbReference type="NCBI Taxonomy" id="3017813"/>
    <lineage>
        <taxon>Bacteria</taxon>
        <taxon>Pseudomonadati</taxon>
        <taxon>Pseudomonadota</taxon>
        <taxon>Alphaproteobacteria</taxon>
        <taxon>Rhodobacterales</taxon>
        <taxon>Paracoccaceae</taxon>
        <taxon>Paracoccus</taxon>
    </lineage>
</organism>
<accession>A0ABT4ZJR2</accession>
<evidence type="ECO:0000256" key="1">
    <source>
        <dbReference type="ARBA" id="ARBA00008000"/>
    </source>
</evidence>
<evidence type="ECO:0000256" key="2">
    <source>
        <dbReference type="ARBA" id="ARBA00022827"/>
    </source>
</evidence>
<dbReference type="InterPro" id="IPR016169">
    <property type="entry name" value="FAD-bd_PCMH_sub2"/>
</dbReference>
<protein>
    <submittedName>
        <fullName evidence="4">FAD-binding protein</fullName>
    </submittedName>
</protein>
<dbReference type="EMBL" id="JAQBIE010000045">
    <property type="protein sequence ID" value="MDB6179608.1"/>
    <property type="molecule type" value="Genomic_DNA"/>
</dbReference>
<dbReference type="InterPro" id="IPR006094">
    <property type="entry name" value="Oxid_FAD_bind_N"/>
</dbReference>
<evidence type="ECO:0000259" key="3">
    <source>
        <dbReference type="PROSITE" id="PS51387"/>
    </source>
</evidence>
<keyword evidence="5" id="KW-1185">Reference proteome</keyword>
<sequence>MSQMNRVIEIHEKDLDAVVQPGVTRTQLNDALRATGLIITVDPYADASMGGMASPRASGTNTVRYGTIRENVLALEVVLPDGEIIRTGSRARKSASGYDLTHLFIGVEAEVREQVEAVREIASDLGGVGFRLCRKGRRSQPPVGRAEPRLLLGQGAETRLPTGWSRLAGCRFRKWPAVSAGPSKPSRCRA</sequence>